<dbReference type="InterPro" id="IPR034143">
    <property type="entry name" value="snRNP70_RRM"/>
</dbReference>
<dbReference type="InterPro" id="IPR035979">
    <property type="entry name" value="RBD_domain_sf"/>
</dbReference>
<dbReference type="PANTHER" id="PTHR13952">
    <property type="entry name" value="U1 SMALL NUCLEAR RIBONUCLEOPROTEIN 70 KD"/>
    <property type="match status" value="1"/>
</dbReference>
<feature type="compositionally biased region" description="Gly residues" evidence="9">
    <location>
        <begin position="356"/>
        <end position="376"/>
    </location>
</feature>
<dbReference type="InterPro" id="IPR012677">
    <property type="entry name" value="Nucleotide-bd_a/b_plait_sf"/>
</dbReference>
<accession>A0A3P9MID5</accession>
<evidence type="ECO:0000313" key="11">
    <source>
        <dbReference type="Ensembl" id="ENSORLP00020032615.1"/>
    </source>
</evidence>
<evidence type="ECO:0000256" key="7">
    <source>
        <dbReference type="ARBA" id="ARBA00023274"/>
    </source>
</evidence>
<dbReference type="SUPFAM" id="SSF54928">
    <property type="entry name" value="RNA-binding domain, RBD"/>
    <property type="match status" value="1"/>
</dbReference>
<reference evidence="11" key="4">
    <citation type="submission" date="2025-09" db="UniProtKB">
        <authorList>
            <consortium name="Ensembl"/>
        </authorList>
    </citation>
    <scope>IDENTIFICATION</scope>
    <source>
        <strain evidence="11">HNI</strain>
    </source>
</reference>
<comment type="subcellular location">
    <subcellularLocation>
        <location evidence="1">Nucleus speckle</location>
    </subcellularLocation>
    <subcellularLocation>
        <location evidence="2">Nucleus</location>
        <location evidence="2">Nucleoplasm</location>
    </subcellularLocation>
</comment>
<evidence type="ECO:0000256" key="5">
    <source>
        <dbReference type="ARBA" id="ARBA00022884"/>
    </source>
</evidence>
<feature type="domain" description="RRM" evidence="10">
    <location>
        <begin position="103"/>
        <end position="181"/>
    </location>
</feature>
<feature type="region of interest" description="Disordered" evidence="9">
    <location>
        <begin position="47"/>
        <end position="82"/>
    </location>
</feature>
<dbReference type="GO" id="GO:0016607">
    <property type="term" value="C:nuclear speck"/>
    <property type="evidence" value="ECO:0007669"/>
    <property type="project" value="UniProtKB-SubCell"/>
</dbReference>
<keyword evidence="5 8" id="KW-0694">RNA-binding</keyword>
<dbReference type="GO" id="GO:0030619">
    <property type="term" value="F:U1 snRNA binding"/>
    <property type="evidence" value="ECO:0007669"/>
    <property type="project" value="InterPro"/>
</dbReference>
<evidence type="ECO:0000313" key="12">
    <source>
        <dbReference type="Proteomes" id="UP000265180"/>
    </source>
</evidence>
<dbReference type="Gene3D" id="3.30.70.330">
    <property type="match status" value="1"/>
</dbReference>
<evidence type="ECO:0000256" key="1">
    <source>
        <dbReference type="ARBA" id="ARBA00004324"/>
    </source>
</evidence>
<protein>
    <recommendedName>
        <fullName evidence="3">U1 small nuclear ribonucleoprotein 70 kDa</fullName>
    </recommendedName>
</protein>
<feature type="compositionally biased region" description="Polar residues" evidence="9">
    <location>
        <begin position="253"/>
        <end position="262"/>
    </location>
</feature>
<feature type="compositionally biased region" description="Basic and acidic residues" evidence="9">
    <location>
        <begin position="60"/>
        <end position="82"/>
    </location>
</feature>
<evidence type="ECO:0000256" key="3">
    <source>
        <dbReference type="ARBA" id="ARBA00016996"/>
    </source>
</evidence>
<evidence type="ECO:0000256" key="6">
    <source>
        <dbReference type="ARBA" id="ARBA00023242"/>
    </source>
</evidence>
<dbReference type="InterPro" id="IPR000504">
    <property type="entry name" value="RRM_dom"/>
</dbReference>
<dbReference type="InterPro" id="IPR022023">
    <property type="entry name" value="U1snRNP70_N"/>
</dbReference>
<dbReference type="SMART" id="SM00360">
    <property type="entry name" value="RRM"/>
    <property type="match status" value="1"/>
</dbReference>
<organism evidence="11 12">
    <name type="scientific">Oryzias latipes</name>
    <name type="common">Japanese rice fish</name>
    <name type="synonym">Japanese killifish</name>
    <dbReference type="NCBI Taxonomy" id="8090"/>
    <lineage>
        <taxon>Eukaryota</taxon>
        <taxon>Metazoa</taxon>
        <taxon>Chordata</taxon>
        <taxon>Craniata</taxon>
        <taxon>Vertebrata</taxon>
        <taxon>Euteleostomi</taxon>
        <taxon>Actinopterygii</taxon>
        <taxon>Neopterygii</taxon>
        <taxon>Teleostei</taxon>
        <taxon>Neoteleostei</taxon>
        <taxon>Acanthomorphata</taxon>
        <taxon>Ovalentaria</taxon>
        <taxon>Atherinomorphae</taxon>
        <taxon>Beloniformes</taxon>
        <taxon>Adrianichthyidae</taxon>
        <taxon>Oryziinae</taxon>
        <taxon>Oryzias</taxon>
    </lineage>
</organism>
<feature type="region of interest" description="Disordered" evidence="9">
    <location>
        <begin position="347"/>
        <end position="397"/>
    </location>
</feature>
<dbReference type="InterPro" id="IPR051183">
    <property type="entry name" value="U1_U11-U12_snRNP_70-35kDa"/>
</dbReference>
<dbReference type="Ensembl" id="ENSORLT00020025725.1">
    <property type="protein sequence ID" value="ENSORLP00020032615.1"/>
    <property type="gene ID" value="ENSORLG00020018258.1"/>
</dbReference>
<feature type="region of interest" description="Disordered" evidence="9">
    <location>
        <begin position="230"/>
        <end position="262"/>
    </location>
</feature>
<dbReference type="PANTHER" id="PTHR13952:SF5">
    <property type="entry name" value="U1 SMALL NUCLEAR RIBONUCLEOPROTEIN 70 KDA"/>
    <property type="match status" value="1"/>
</dbReference>
<dbReference type="Pfam" id="PF12220">
    <property type="entry name" value="U1snRNP70_N"/>
    <property type="match status" value="1"/>
</dbReference>
<dbReference type="Pfam" id="PF00076">
    <property type="entry name" value="RRM_1"/>
    <property type="match status" value="1"/>
</dbReference>
<dbReference type="AlphaFoldDB" id="A0A3P9MID5"/>
<reference evidence="11 12" key="2">
    <citation type="submission" date="2017-04" db="EMBL/GenBank/DDBJ databases">
        <title>CpG methylation of centromeres and impact of large insertions on vertebrate speciation.</title>
        <authorList>
            <person name="Ichikawa K."/>
            <person name="Yoshimura J."/>
            <person name="Morishita S."/>
        </authorList>
    </citation>
    <scope>NUCLEOTIDE SEQUENCE</scope>
    <source>
        <strain evidence="11 12">HNI</strain>
    </source>
</reference>
<dbReference type="FunFam" id="3.30.70.330:FF:000153">
    <property type="entry name" value="U1 small nuclear ribonucleoprotein 70 kDa"/>
    <property type="match status" value="1"/>
</dbReference>
<evidence type="ECO:0000256" key="8">
    <source>
        <dbReference type="PROSITE-ProRule" id="PRU00176"/>
    </source>
</evidence>
<dbReference type="Proteomes" id="UP000265180">
    <property type="component" value="Chromosome 8"/>
</dbReference>
<keyword evidence="4" id="KW-0507">mRNA processing</keyword>
<name>A0A3P9MID5_ORYLA</name>
<feature type="compositionally biased region" description="Basic and acidic residues" evidence="9">
    <location>
        <begin position="411"/>
        <end position="420"/>
    </location>
</feature>
<evidence type="ECO:0000259" key="10">
    <source>
        <dbReference type="PROSITE" id="PS50102"/>
    </source>
</evidence>
<dbReference type="CDD" id="cd12236">
    <property type="entry name" value="RRM_snRNP70"/>
    <property type="match status" value="1"/>
</dbReference>
<evidence type="ECO:0000256" key="2">
    <source>
        <dbReference type="ARBA" id="ARBA00004642"/>
    </source>
</evidence>
<dbReference type="GO" id="GO:1990904">
    <property type="term" value="C:ribonucleoprotein complex"/>
    <property type="evidence" value="ECO:0007669"/>
    <property type="project" value="UniProtKB-KW"/>
</dbReference>
<reference key="1">
    <citation type="journal article" date="2007" name="Nature">
        <title>The medaka draft genome and insights into vertebrate genome evolution.</title>
        <authorList>
            <person name="Kasahara M."/>
            <person name="Naruse K."/>
            <person name="Sasaki S."/>
            <person name="Nakatani Y."/>
            <person name="Qu W."/>
            <person name="Ahsan B."/>
            <person name="Yamada T."/>
            <person name="Nagayasu Y."/>
            <person name="Doi K."/>
            <person name="Kasai Y."/>
            <person name="Jindo T."/>
            <person name="Kobayashi D."/>
            <person name="Shimada A."/>
            <person name="Toyoda A."/>
            <person name="Kuroki Y."/>
            <person name="Fujiyama A."/>
            <person name="Sasaki T."/>
            <person name="Shimizu A."/>
            <person name="Asakawa S."/>
            <person name="Shimizu N."/>
            <person name="Hashimoto S."/>
            <person name="Yang J."/>
            <person name="Lee Y."/>
            <person name="Matsushima K."/>
            <person name="Sugano S."/>
            <person name="Sakaizumi M."/>
            <person name="Narita T."/>
            <person name="Ohishi K."/>
            <person name="Haga S."/>
            <person name="Ohta F."/>
            <person name="Nomoto H."/>
            <person name="Nogata K."/>
            <person name="Morishita T."/>
            <person name="Endo T."/>
            <person name="Shin-I T."/>
            <person name="Takeda H."/>
            <person name="Morishita S."/>
            <person name="Kohara Y."/>
        </authorList>
    </citation>
    <scope>NUCLEOTIDE SEQUENCE [LARGE SCALE GENOMIC DNA]</scope>
    <source>
        <strain>Hd-rR</strain>
    </source>
</reference>
<keyword evidence="6" id="KW-0539">Nucleus</keyword>
<dbReference type="GO" id="GO:0006397">
    <property type="term" value="P:mRNA processing"/>
    <property type="evidence" value="ECO:0007669"/>
    <property type="project" value="UniProtKB-KW"/>
</dbReference>
<dbReference type="PROSITE" id="PS50102">
    <property type="entry name" value="RRM"/>
    <property type="match status" value="1"/>
</dbReference>
<keyword evidence="7" id="KW-0687">Ribonucleoprotein</keyword>
<reference evidence="11" key="3">
    <citation type="submission" date="2025-08" db="UniProtKB">
        <authorList>
            <consortium name="Ensembl"/>
        </authorList>
    </citation>
    <scope>IDENTIFICATION</scope>
    <source>
        <strain evidence="11">HNI</strain>
    </source>
</reference>
<evidence type="ECO:0000256" key="9">
    <source>
        <dbReference type="SAM" id="MobiDB-lite"/>
    </source>
</evidence>
<evidence type="ECO:0000256" key="4">
    <source>
        <dbReference type="ARBA" id="ARBA00022664"/>
    </source>
</evidence>
<sequence length="429" mass="47298">MTQFLPPNLLALFAPRDPIPFLPQLEKLPHEKHHNQPYSGIAPFIRHFEDPRDAPPPTRAETREERLERKRREKIERRQGEVETELKLWDPHNDPNAQGDAFKTLFVARVNYDTTESKLRREFEVYGPIKRIYIVYNKGTGKPRGYAFIEYEHERDMHSAYKHADGKKIDGRRVLVDVERGRTVKGWLPRRLVPAKQGCLPEDCSYLTGCVSAVTVTVASARSAAATAIGTRKGSGAGPDPEIGGTTYAPKTGTGTERNQSQKTTLAAVAASENGIAEQLQGRGRLRGGAVEAGRGVETGNGGAGAEIASVSGREAKGWMERRPVRETAFQNLVSAFQRSRKEKWLKEERNEGTGSETGTGGAATGTGTGVGGSGTETGSTREIVETETEGSGERSAMLLRGRRWLLKETAPTRKMEARHTWRSTARRP</sequence>
<proteinExistence type="predicted"/>
<feature type="region of interest" description="Disordered" evidence="9">
    <location>
        <begin position="409"/>
        <end position="429"/>
    </location>
</feature>